<accession>A0A9X7UFL8</accession>
<keyword evidence="2" id="KW-0614">Plasmid</keyword>
<dbReference type="RefSeq" id="WP_125988425.1">
    <property type="nucleotide sequence ID" value="NZ_CALUBW010000074.1"/>
</dbReference>
<proteinExistence type="predicted"/>
<dbReference type="Proteomes" id="UP001162318">
    <property type="component" value="Unassembled WGS sequence"/>
</dbReference>
<geneLocation type="plasmid" evidence="2 3">
    <name>unnamed1</name>
</geneLocation>
<dbReference type="AlphaFoldDB" id="A0A9X7UFL8"/>
<gene>
    <name evidence="2" type="ORF">H3V42_31640</name>
    <name evidence="1" type="ORF">N5J77_26080</name>
</gene>
<dbReference type="Proteomes" id="UP000515377">
    <property type="component" value="Plasmid unnamed1"/>
</dbReference>
<sequence length="150" mass="16726">MSDRSIGSQESVKRQECFRRLFLHEWRRRRITNKEMARRLGRSLSLINKIKACNAAVTPVIHNQLVAVLEIDIDVASFAIDILGKPELYFDPGFRQFVRWIVDVASNYDNAGEECATFMALASEVGSAPGAPSIFQKLLGDIQSPVATAS</sequence>
<dbReference type="EMBL" id="CP060123">
    <property type="protein sequence ID" value="QNG49398.1"/>
    <property type="molecule type" value="Genomic_DNA"/>
</dbReference>
<evidence type="ECO:0000313" key="1">
    <source>
        <dbReference type="EMBL" id="MDH2134607.1"/>
    </source>
</evidence>
<protein>
    <submittedName>
        <fullName evidence="2">Uncharacterized protein</fullName>
    </submittedName>
</protein>
<dbReference type="EMBL" id="JAOCKX010000062">
    <property type="protein sequence ID" value="MDH2134607.1"/>
    <property type="molecule type" value="Genomic_DNA"/>
</dbReference>
<reference evidence="2 3" key="1">
    <citation type="submission" date="2020-07" db="EMBL/GenBank/DDBJ databases">
        <title>Whole genome sequence of Sphingobium yanoikuyae A3.</title>
        <authorList>
            <person name="Han S.-S."/>
        </authorList>
    </citation>
    <scope>NUCLEOTIDE SEQUENCE [LARGE SCALE GENOMIC DNA]</scope>
    <source>
        <strain evidence="2 3">A3</strain>
        <plasmid evidence="2 3">unnamed1</plasmid>
    </source>
</reference>
<organism evidence="2 3">
    <name type="scientific">Sphingobium yanoikuyae</name>
    <name type="common">Sphingomonas yanoikuyae</name>
    <dbReference type="NCBI Taxonomy" id="13690"/>
    <lineage>
        <taxon>Bacteria</taxon>
        <taxon>Pseudomonadati</taxon>
        <taxon>Pseudomonadota</taxon>
        <taxon>Alphaproteobacteria</taxon>
        <taxon>Sphingomonadales</taxon>
        <taxon>Sphingomonadaceae</taxon>
        <taxon>Sphingobium</taxon>
    </lineage>
</organism>
<evidence type="ECO:0000313" key="2">
    <source>
        <dbReference type="EMBL" id="QNG49398.1"/>
    </source>
</evidence>
<evidence type="ECO:0000313" key="3">
    <source>
        <dbReference type="Proteomes" id="UP000515377"/>
    </source>
</evidence>
<name>A0A9X7UFL8_SPHYA</name>
<reference evidence="1" key="2">
    <citation type="submission" date="2022-09" db="EMBL/GenBank/DDBJ databases">
        <title>Intensive care unit water sources are persistently colonized with multi-drug resistant bacteria and are the site of extensive horizontal gene transfer of antibiotic resistance genes.</title>
        <authorList>
            <person name="Diorio-Toth L."/>
        </authorList>
    </citation>
    <scope>NUCLEOTIDE SEQUENCE</scope>
    <source>
        <strain evidence="1">GD03659</strain>
    </source>
</reference>